<keyword evidence="1" id="KW-0732">Signal</keyword>
<feature type="signal peptide" evidence="1">
    <location>
        <begin position="1"/>
        <end position="23"/>
    </location>
</feature>
<organism evidence="2">
    <name type="scientific">Rhipicephalus pulchellus</name>
    <name type="common">Yellow backed tick</name>
    <name type="synonym">Dermacentor pulchellus</name>
    <dbReference type="NCBI Taxonomy" id="72859"/>
    <lineage>
        <taxon>Eukaryota</taxon>
        <taxon>Metazoa</taxon>
        <taxon>Ecdysozoa</taxon>
        <taxon>Arthropoda</taxon>
        <taxon>Chelicerata</taxon>
        <taxon>Arachnida</taxon>
        <taxon>Acari</taxon>
        <taxon>Parasitiformes</taxon>
        <taxon>Ixodida</taxon>
        <taxon>Ixodoidea</taxon>
        <taxon>Ixodidae</taxon>
        <taxon>Rhipicephalinae</taxon>
        <taxon>Rhipicephalus</taxon>
        <taxon>Rhipicephalus</taxon>
    </lineage>
</organism>
<evidence type="ECO:0000313" key="2">
    <source>
        <dbReference type="EMBL" id="JAA55646.1"/>
    </source>
</evidence>
<proteinExistence type="evidence at transcript level"/>
<sequence length="105" mass="11963">MPYHARLCHALLSFLLLTLTSLPDHLAILYYTIHDYAMFHTLSSSLTSSPSNSFPHFPSEPPCYTILYKAILHPLPYPLPNPHITLLTLNGFEQCYPRSRSVFST</sequence>
<evidence type="ECO:0008006" key="3">
    <source>
        <dbReference type="Google" id="ProtNLM"/>
    </source>
</evidence>
<dbReference type="EMBL" id="GACK01009388">
    <property type="protein sequence ID" value="JAA55646.1"/>
    <property type="molecule type" value="mRNA"/>
</dbReference>
<dbReference type="AlphaFoldDB" id="L7LUB6"/>
<reference evidence="2" key="2">
    <citation type="journal article" date="2015" name="J. Proteomics">
        <title>Sexual differences in the sialomes of the zebra tick, Rhipicephalus pulchellus.</title>
        <authorList>
            <person name="Tan A.W."/>
            <person name="Francischetti I.M."/>
            <person name="Slovak M."/>
            <person name="Kini R.M."/>
            <person name="Ribeiro J.M."/>
        </authorList>
    </citation>
    <scope>NUCLEOTIDE SEQUENCE</scope>
    <source>
        <tissue evidence="2">Salivary gland</tissue>
    </source>
</reference>
<accession>L7LUB6</accession>
<name>L7LUB6_RHIPC</name>
<protein>
    <recommendedName>
        <fullName evidence="3">Secreted peptide</fullName>
    </recommendedName>
</protein>
<feature type="chain" id="PRO_5003981331" description="Secreted peptide" evidence="1">
    <location>
        <begin position="24"/>
        <end position="105"/>
    </location>
</feature>
<reference evidence="2" key="1">
    <citation type="submission" date="2012-11" db="EMBL/GenBank/DDBJ databases">
        <authorList>
            <person name="Lucero-Rivera Y.E."/>
            <person name="Tovar-Ramirez D."/>
        </authorList>
    </citation>
    <scope>NUCLEOTIDE SEQUENCE</scope>
    <source>
        <tissue evidence="2">Salivary gland</tissue>
    </source>
</reference>
<evidence type="ECO:0000256" key="1">
    <source>
        <dbReference type="SAM" id="SignalP"/>
    </source>
</evidence>